<keyword evidence="6" id="KW-0472">Membrane</keyword>
<dbReference type="PANTHER" id="PTHR14009">
    <property type="entry name" value="LEUCINE ZIPPER-EF-HAND CONTAINING TRANSMEMBRANE PROTEIN"/>
    <property type="match status" value="1"/>
</dbReference>
<dbReference type="OrthoDB" id="624114at2759"/>
<evidence type="ECO:0000256" key="8">
    <source>
        <dbReference type="SAM" id="Coils"/>
    </source>
</evidence>
<dbReference type="GO" id="GO:0030003">
    <property type="term" value="P:intracellular monoatomic cation homeostasis"/>
    <property type="evidence" value="ECO:0007669"/>
    <property type="project" value="TreeGrafter"/>
</dbReference>
<evidence type="ECO:0000256" key="4">
    <source>
        <dbReference type="ARBA" id="ARBA00022989"/>
    </source>
</evidence>
<keyword evidence="11" id="KW-1185">Reference proteome</keyword>
<gene>
    <name evidence="10" type="ORF">TELCIR_10770</name>
</gene>
<keyword evidence="8" id="KW-0175">Coiled coil</keyword>
<proteinExistence type="predicted"/>
<evidence type="ECO:0000259" key="9">
    <source>
        <dbReference type="PROSITE" id="PS51758"/>
    </source>
</evidence>
<dbReference type="GO" id="GO:0005743">
    <property type="term" value="C:mitochondrial inner membrane"/>
    <property type="evidence" value="ECO:0007669"/>
    <property type="project" value="UniProtKB-SubCell"/>
</dbReference>
<sequence length="259" mass="29108">MLPSTFQESSKEEEKLRKQVKVKVEMAKFLQDTIEEIALERRSKATEAKGSKALEFAQFIKKQITAEGGVDALNTIDLQQACRARGMRAAGLSEERLRDQLKQWLELSLSDKVPPSLLLLSRALYLPEDISFTDRLKSLVQSLPEGIAESTRQKLTELEGGQVGYKERLDLLRQIEEAIAKEKAMEEEKKREEEKQRVLVEEAEKVKADVGVAAAEVLTASAETHEKLTKAATAAAEAFDTLKVRDDFYFVHLFIVSAI</sequence>
<dbReference type="InterPro" id="IPR044202">
    <property type="entry name" value="LETM1/MDM38-like"/>
</dbReference>
<protein>
    <submittedName>
        <fullName evidence="10">LETM1-like protein</fullName>
    </submittedName>
</protein>
<keyword evidence="2" id="KW-0812">Transmembrane</keyword>
<accession>A0A2G9UB59</accession>
<dbReference type="Pfam" id="PF07766">
    <property type="entry name" value="LETM1_RBD"/>
    <property type="match status" value="1"/>
</dbReference>
<feature type="domain" description="Letm1 RBD" evidence="9">
    <location>
        <begin position="1"/>
        <end position="181"/>
    </location>
</feature>
<reference evidence="10 11" key="1">
    <citation type="submission" date="2015-09" db="EMBL/GenBank/DDBJ databases">
        <title>Draft genome of the parasitic nematode Teladorsagia circumcincta isolate WARC Sus (inbred).</title>
        <authorList>
            <person name="Mitreva M."/>
        </authorList>
    </citation>
    <scope>NUCLEOTIDE SEQUENCE [LARGE SCALE GENOMIC DNA]</scope>
    <source>
        <strain evidence="10 11">S</strain>
    </source>
</reference>
<evidence type="ECO:0000256" key="2">
    <source>
        <dbReference type="ARBA" id="ARBA00022692"/>
    </source>
</evidence>
<evidence type="ECO:0000256" key="5">
    <source>
        <dbReference type="ARBA" id="ARBA00023128"/>
    </source>
</evidence>
<comment type="subcellular location">
    <subcellularLocation>
        <location evidence="1">Mitochondrion inner membrane</location>
        <topology evidence="1">Single-pass membrane protein</topology>
    </subcellularLocation>
</comment>
<evidence type="ECO:0000256" key="7">
    <source>
        <dbReference type="PROSITE-ProRule" id="PRU01094"/>
    </source>
</evidence>
<feature type="coiled-coil region" evidence="8">
    <location>
        <begin position="168"/>
        <end position="209"/>
    </location>
</feature>
<evidence type="ECO:0000313" key="10">
    <source>
        <dbReference type="EMBL" id="PIO67477.1"/>
    </source>
</evidence>
<dbReference type="Proteomes" id="UP000230423">
    <property type="component" value="Unassembled WGS sequence"/>
</dbReference>
<keyword evidence="4" id="KW-1133">Transmembrane helix</keyword>
<keyword evidence="5 7" id="KW-0496">Mitochondrion</keyword>
<evidence type="ECO:0000256" key="1">
    <source>
        <dbReference type="ARBA" id="ARBA00004434"/>
    </source>
</evidence>
<name>A0A2G9UB59_TELCI</name>
<organism evidence="10 11">
    <name type="scientific">Teladorsagia circumcincta</name>
    <name type="common">Brown stomach worm</name>
    <name type="synonym">Ostertagia circumcincta</name>
    <dbReference type="NCBI Taxonomy" id="45464"/>
    <lineage>
        <taxon>Eukaryota</taxon>
        <taxon>Metazoa</taxon>
        <taxon>Ecdysozoa</taxon>
        <taxon>Nematoda</taxon>
        <taxon>Chromadorea</taxon>
        <taxon>Rhabditida</taxon>
        <taxon>Rhabditina</taxon>
        <taxon>Rhabditomorpha</taxon>
        <taxon>Strongyloidea</taxon>
        <taxon>Trichostrongylidae</taxon>
        <taxon>Teladorsagia</taxon>
    </lineage>
</organism>
<dbReference type="PROSITE" id="PS51758">
    <property type="entry name" value="LETM1_RBD"/>
    <property type="match status" value="1"/>
</dbReference>
<dbReference type="GO" id="GO:0043022">
    <property type="term" value="F:ribosome binding"/>
    <property type="evidence" value="ECO:0007669"/>
    <property type="project" value="InterPro"/>
</dbReference>
<dbReference type="AlphaFoldDB" id="A0A2G9UB59"/>
<evidence type="ECO:0000256" key="3">
    <source>
        <dbReference type="ARBA" id="ARBA00022792"/>
    </source>
</evidence>
<dbReference type="InterPro" id="IPR033122">
    <property type="entry name" value="LETM1-like_RBD"/>
</dbReference>
<keyword evidence="3" id="KW-0999">Mitochondrion inner membrane</keyword>
<dbReference type="EMBL" id="KZ347574">
    <property type="protein sequence ID" value="PIO67477.1"/>
    <property type="molecule type" value="Genomic_DNA"/>
</dbReference>
<dbReference type="PANTHER" id="PTHR14009:SF1">
    <property type="entry name" value="MITOCHONDRIAL PROTON_CALCIUM EXCHANGER PROTEIN"/>
    <property type="match status" value="1"/>
</dbReference>
<evidence type="ECO:0000256" key="6">
    <source>
        <dbReference type="ARBA" id="ARBA00023136"/>
    </source>
</evidence>
<evidence type="ECO:0000313" key="11">
    <source>
        <dbReference type="Proteomes" id="UP000230423"/>
    </source>
</evidence>